<gene>
    <name evidence="2" type="ORF">PFISCL1PPCAC_13949</name>
</gene>
<dbReference type="EMBL" id="BTSY01000004">
    <property type="protein sequence ID" value="GMT22652.1"/>
    <property type="molecule type" value="Genomic_DNA"/>
</dbReference>
<keyword evidence="3" id="KW-1185">Reference proteome</keyword>
<dbReference type="InterPro" id="IPR019425">
    <property type="entry name" value="7TM_GPCR_serpentine_rcpt_Srt"/>
</dbReference>
<keyword evidence="1" id="KW-1133">Transmembrane helix</keyword>
<dbReference type="Pfam" id="PF10321">
    <property type="entry name" value="7TM_GPCR_Srt"/>
    <property type="match status" value="1"/>
</dbReference>
<feature type="transmembrane region" description="Helical" evidence="1">
    <location>
        <begin position="12"/>
        <end position="35"/>
    </location>
</feature>
<sequence>VAQYVECDRYIVAGMWCGACIGCLLLVTFRLFELLNMSKRFENQTTILIVLATCYCLYFAFFTPPILTNSKAKAMFYSPVIGDVPSEVYVNWPHTVNNLLIVLTSATLYVLLCVVLVTKQGAMSSDAGRARMTANGPIFIQASLICIFNVAASLE</sequence>
<evidence type="ECO:0000256" key="1">
    <source>
        <dbReference type="SAM" id="Phobius"/>
    </source>
</evidence>
<feature type="transmembrane region" description="Helical" evidence="1">
    <location>
        <begin position="99"/>
        <end position="117"/>
    </location>
</feature>
<dbReference type="PANTHER" id="PTHR23021">
    <property type="entry name" value="SERPENTINE RECEPTOR, CLASS T"/>
    <property type="match status" value="1"/>
</dbReference>
<feature type="non-terminal residue" evidence="2">
    <location>
        <position position="1"/>
    </location>
</feature>
<comment type="caution">
    <text evidence="2">The sequence shown here is derived from an EMBL/GenBank/DDBJ whole genome shotgun (WGS) entry which is preliminary data.</text>
</comment>
<protein>
    <recommendedName>
        <fullName evidence="4">G protein-coupled receptor</fullName>
    </recommendedName>
</protein>
<reference evidence="2" key="1">
    <citation type="submission" date="2023-10" db="EMBL/GenBank/DDBJ databases">
        <title>Genome assembly of Pristionchus species.</title>
        <authorList>
            <person name="Yoshida K."/>
            <person name="Sommer R.J."/>
        </authorList>
    </citation>
    <scope>NUCLEOTIDE SEQUENCE</scope>
    <source>
        <strain evidence="2">RS5133</strain>
    </source>
</reference>
<evidence type="ECO:0000313" key="2">
    <source>
        <dbReference type="EMBL" id="GMT22652.1"/>
    </source>
</evidence>
<dbReference type="PANTHER" id="PTHR23021:SF11">
    <property type="entry name" value="SERPENTINE RECEPTOR, CLASS T"/>
    <property type="match status" value="1"/>
</dbReference>
<accession>A0AAV5VVA7</accession>
<name>A0AAV5VVA7_9BILA</name>
<organism evidence="2 3">
    <name type="scientific">Pristionchus fissidentatus</name>
    <dbReference type="NCBI Taxonomy" id="1538716"/>
    <lineage>
        <taxon>Eukaryota</taxon>
        <taxon>Metazoa</taxon>
        <taxon>Ecdysozoa</taxon>
        <taxon>Nematoda</taxon>
        <taxon>Chromadorea</taxon>
        <taxon>Rhabditida</taxon>
        <taxon>Rhabditina</taxon>
        <taxon>Diplogasteromorpha</taxon>
        <taxon>Diplogasteroidea</taxon>
        <taxon>Neodiplogasteridae</taxon>
        <taxon>Pristionchus</taxon>
    </lineage>
</organism>
<proteinExistence type="predicted"/>
<keyword evidence="1" id="KW-0812">Transmembrane</keyword>
<keyword evidence="1" id="KW-0472">Membrane</keyword>
<dbReference type="AlphaFoldDB" id="A0AAV5VVA7"/>
<feature type="transmembrane region" description="Helical" evidence="1">
    <location>
        <begin position="138"/>
        <end position="154"/>
    </location>
</feature>
<evidence type="ECO:0008006" key="4">
    <source>
        <dbReference type="Google" id="ProtNLM"/>
    </source>
</evidence>
<feature type="transmembrane region" description="Helical" evidence="1">
    <location>
        <begin position="47"/>
        <end position="67"/>
    </location>
</feature>
<dbReference type="Proteomes" id="UP001432322">
    <property type="component" value="Unassembled WGS sequence"/>
</dbReference>
<evidence type="ECO:0000313" key="3">
    <source>
        <dbReference type="Proteomes" id="UP001432322"/>
    </source>
</evidence>